<comment type="caution">
    <text evidence="2">The sequence shown here is derived from an EMBL/GenBank/DDBJ whole genome shotgun (WGS) entry which is preliminary data.</text>
</comment>
<dbReference type="AlphaFoldDB" id="A0A9J6AR55"/>
<keyword evidence="3" id="KW-1185">Reference proteome</keyword>
<feature type="compositionally biased region" description="Low complexity" evidence="1">
    <location>
        <begin position="289"/>
        <end position="302"/>
    </location>
</feature>
<feature type="compositionally biased region" description="Basic and acidic residues" evidence="1">
    <location>
        <begin position="389"/>
        <end position="423"/>
    </location>
</feature>
<sequence>MDKMPKTGGTQYADLLKVNGEVKMPHNAVKPIPIKKVSFNNGVPRMVWTEEVDRMNTIENLQCAVIGVDRMNTIENLQYADGQKLRSLEFRSRNSVISKESAKSDGYSYMMRPLIYDAKFNVEEETTQAMAWISFPDLKPTYFVKESLFSIASAIRKPLHLDTATINKTRPSCARVKIHVDLLAEFPKVIELEVVNEEIKTSRVESIKIQHDMLPKILHPELQKYKATYEERAEENIHQNEVLLIRVGRQLKKWHPTCRTIVKQGMNTDGGTEAIANNSFAAIMEENTSKGTQSSSTGVSSQPDHSEMHNINQNDGETMEGNIENTESTKHWVTKSFAKINNKYTNKAGESDDIIQGIMSDLPRFTGGKAKDSDKQLALVKIPASKINGEQERGKDGKEPDGLTSDDSRGESEGENNESKPAELENDSEYVENKEQMDKAIVIIPEDVMEQNKELSIEQNKELSIMRDLDNAIYQEPLQSVSLIEGRFFPIQGEQQLAKGEDSKQEEEGVITIAGKSAPMEVLHELISHTNLYHDPVAYSNESIIATEDIEDKEEEGNDSNLQNACKQAGISPMVVYKSKKSKSEGDSSCVVPTRAFHRVQMLHRHHKFVLIALMEPFQDARNIQKYKRRVGMQYVNYNTNGQIWIFVNHHIQVGVISDSEQQLTLLLTMEDGSQILSTVVYAKCT</sequence>
<dbReference type="Proteomes" id="UP000824120">
    <property type="component" value="Chromosome 2"/>
</dbReference>
<dbReference type="InterPro" id="IPR040256">
    <property type="entry name" value="At4g02000-like"/>
</dbReference>
<gene>
    <name evidence="2" type="ORF">H5410_011981</name>
</gene>
<accession>A0A9J6AR55</accession>
<evidence type="ECO:0000313" key="3">
    <source>
        <dbReference type="Proteomes" id="UP000824120"/>
    </source>
</evidence>
<dbReference type="EMBL" id="JACXVP010000002">
    <property type="protein sequence ID" value="KAG5626763.1"/>
    <property type="molecule type" value="Genomic_DNA"/>
</dbReference>
<name>A0A9J6AR55_SOLCO</name>
<protein>
    <recommendedName>
        <fullName evidence="4">DUF4283 domain-containing protein</fullName>
    </recommendedName>
</protein>
<feature type="region of interest" description="Disordered" evidence="1">
    <location>
        <begin position="287"/>
        <end position="321"/>
    </location>
</feature>
<feature type="region of interest" description="Disordered" evidence="1">
    <location>
        <begin position="366"/>
        <end position="432"/>
    </location>
</feature>
<dbReference type="PANTHER" id="PTHR31286">
    <property type="entry name" value="GLYCINE-RICH CELL WALL STRUCTURAL PROTEIN 1.8-LIKE"/>
    <property type="match status" value="1"/>
</dbReference>
<organism evidence="2 3">
    <name type="scientific">Solanum commersonii</name>
    <name type="common">Commerson's wild potato</name>
    <name type="synonym">Commerson's nightshade</name>
    <dbReference type="NCBI Taxonomy" id="4109"/>
    <lineage>
        <taxon>Eukaryota</taxon>
        <taxon>Viridiplantae</taxon>
        <taxon>Streptophyta</taxon>
        <taxon>Embryophyta</taxon>
        <taxon>Tracheophyta</taxon>
        <taxon>Spermatophyta</taxon>
        <taxon>Magnoliopsida</taxon>
        <taxon>eudicotyledons</taxon>
        <taxon>Gunneridae</taxon>
        <taxon>Pentapetalae</taxon>
        <taxon>asterids</taxon>
        <taxon>lamiids</taxon>
        <taxon>Solanales</taxon>
        <taxon>Solanaceae</taxon>
        <taxon>Solanoideae</taxon>
        <taxon>Solaneae</taxon>
        <taxon>Solanum</taxon>
    </lineage>
</organism>
<proteinExistence type="predicted"/>
<evidence type="ECO:0000256" key="1">
    <source>
        <dbReference type="SAM" id="MobiDB-lite"/>
    </source>
</evidence>
<dbReference type="PANTHER" id="PTHR31286:SF79">
    <property type="entry name" value="N-6 ADENINE-SPECIFIC DNA METHYLASE"/>
    <property type="match status" value="1"/>
</dbReference>
<evidence type="ECO:0008006" key="4">
    <source>
        <dbReference type="Google" id="ProtNLM"/>
    </source>
</evidence>
<reference evidence="2 3" key="1">
    <citation type="submission" date="2020-09" db="EMBL/GenBank/DDBJ databases">
        <title>De no assembly of potato wild relative species, Solanum commersonii.</title>
        <authorList>
            <person name="Cho K."/>
        </authorList>
    </citation>
    <scope>NUCLEOTIDE SEQUENCE [LARGE SCALE GENOMIC DNA]</scope>
    <source>
        <strain evidence="2">LZ3.2</strain>
        <tissue evidence="2">Leaf</tissue>
    </source>
</reference>
<evidence type="ECO:0000313" key="2">
    <source>
        <dbReference type="EMBL" id="KAG5626763.1"/>
    </source>
</evidence>